<keyword evidence="6" id="KW-1185">Reference proteome</keyword>
<keyword evidence="2" id="KW-0677">Repeat</keyword>
<reference evidence="6" key="1">
    <citation type="submission" date="2016-11" db="EMBL/GenBank/DDBJ databases">
        <authorList>
            <person name="Varghese N."/>
            <person name="Submissions S."/>
        </authorList>
    </citation>
    <scope>NUCLEOTIDE SEQUENCE [LARGE SCALE GENOMIC DNA]</scope>
    <source>
        <strain evidence="6">DSM 12395</strain>
    </source>
</reference>
<dbReference type="AlphaFoldDB" id="A0A1M4TV00"/>
<feature type="signal peptide" evidence="3">
    <location>
        <begin position="1"/>
        <end position="27"/>
    </location>
</feature>
<dbReference type="InterPro" id="IPR014755">
    <property type="entry name" value="Cu-Rt/internalin_Ig-like"/>
</dbReference>
<organism evidence="5 6">
    <name type="scientific">Desulforamulus putei DSM 12395</name>
    <dbReference type="NCBI Taxonomy" id="1121429"/>
    <lineage>
        <taxon>Bacteria</taxon>
        <taxon>Bacillati</taxon>
        <taxon>Bacillota</taxon>
        <taxon>Clostridia</taxon>
        <taxon>Eubacteriales</taxon>
        <taxon>Peptococcaceae</taxon>
        <taxon>Desulforamulus</taxon>
    </lineage>
</organism>
<name>A0A1M4TV00_9FIRM</name>
<dbReference type="Pfam" id="PF13205">
    <property type="entry name" value="Big_5"/>
    <property type="match status" value="1"/>
</dbReference>
<feature type="domain" description="SLH" evidence="4">
    <location>
        <begin position="174"/>
        <end position="240"/>
    </location>
</feature>
<dbReference type="Gene3D" id="2.60.40.1220">
    <property type="match status" value="1"/>
</dbReference>
<dbReference type="InterPro" id="IPR051465">
    <property type="entry name" value="Cell_Envelope_Struct_Comp"/>
</dbReference>
<dbReference type="PANTHER" id="PTHR43308:SF5">
    <property type="entry name" value="S-LAYER PROTEIN _ PEPTIDOGLYCAN ENDO-BETA-N-ACETYLGLUCOSAMINIDASE"/>
    <property type="match status" value="1"/>
</dbReference>
<dbReference type="PANTHER" id="PTHR43308">
    <property type="entry name" value="OUTER MEMBRANE PROTEIN ALPHA-RELATED"/>
    <property type="match status" value="1"/>
</dbReference>
<proteinExistence type="predicted"/>
<protein>
    <submittedName>
        <fullName evidence="5">Ig-like domain-containing protein</fullName>
    </submittedName>
</protein>
<evidence type="ECO:0000256" key="1">
    <source>
        <dbReference type="ARBA" id="ARBA00022729"/>
    </source>
</evidence>
<dbReference type="EMBL" id="FQUY01000002">
    <property type="protein sequence ID" value="SHE48300.1"/>
    <property type="molecule type" value="Genomic_DNA"/>
</dbReference>
<evidence type="ECO:0000313" key="5">
    <source>
        <dbReference type="EMBL" id="SHE48300.1"/>
    </source>
</evidence>
<evidence type="ECO:0000259" key="4">
    <source>
        <dbReference type="PROSITE" id="PS51272"/>
    </source>
</evidence>
<dbReference type="InterPro" id="IPR001119">
    <property type="entry name" value="SLH_dom"/>
</dbReference>
<accession>A0A1M4TV00</accession>
<dbReference type="PROSITE" id="PS51272">
    <property type="entry name" value="SLH"/>
    <property type="match status" value="2"/>
</dbReference>
<dbReference type="OrthoDB" id="1804207at2"/>
<feature type="chain" id="PRO_5039691404" evidence="3">
    <location>
        <begin position="28"/>
        <end position="466"/>
    </location>
</feature>
<dbReference type="RefSeq" id="WP_073235173.1">
    <property type="nucleotide sequence ID" value="NZ_FQUY01000002.1"/>
</dbReference>
<dbReference type="STRING" id="1121429.SAMN02745133_00477"/>
<evidence type="ECO:0000313" key="6">
    <source>
        <dbReference type="Proteomes" id="UP000184148"/>
    </source>
</evidence>
<dbReference type="Pfam" id="PF00395">
    <property type="entry name" value="SLH"/>
    <property type="match status" value="2"/>
</dbReference>
<evidence type="ECO:0000256" key="3">
    <source>
        <dbReference type="SAM" id="SignalP"/>
    </source>
</evidence>
<dbReference type="Proteomes" id="UP000184148">
    <property type="component" value="Unassembled WGS sequence"/>
</dbReference>
<evidence type="ECO:0000256" key="2">
    <source>
        <dbReference type="ARBA" id="ARBA00022737"/>
    </source>
</evidence>
<feature type="domain" description="SLH" evidence="4">
    <location>
        <begin position="52"/>
        <end position="115"/>
    </location>
</feature>
<dbReference type="InterPro" id="IPR032812">
    <property type="entry name" value="SbsA_Ig"/>
</dbReference>
<sequence length="466" mass="51686">MKKITKLMITLLSVCLLTALLASAAWASPSRAKENRWPPGLQKKQQLMPQMTFVYGFVDIQNHWAKKEIEKMQSKGIMKGYEGKQFKPQQPVTKNEAIAIIMRVVDHKETSTDKAGLIKKVFPGWMGAAPLQAYDAGIIADWELMAWNGNKPATRIEVAMWLCRAAGDKNVSLKEMLSFAKDANQLSKDELIYAAAMYNRGIMRGTPDGYLNPFKPISRGEFAVMISRFIDSADMDDNRDDVNNGEEFIETLNPASNSRVAVDTDEFTIKFKEAMVFVDGKDMEDLPEAVKIFKYQNSKWVDAGLEYAIVFKESDDELTVKLDSSATLDHNAKYCITVAGGILQKDDDDSAFSGIDKGQWTFITEGAALAVDEVKATGATTVVVAFNQNISKGEDFDASGNGIHVVDGDRELDVDAATVSGNKLTVTLDADDSLEDGEVYTIWFSDDIIKDFTLDQDKAIAFKYQN</sequence>
<keyword evidence="1 3" id="KW-0732">Signal</keyword>
<gene>
    <name evidence="5" type="ORF">SAMN02745133_00477</name>
</gene>